<protein>
    <submittedName>
        <fullName evidence="3">Hemolysin type calcium-binding protein</fullName>
    </submittedName>
</protein>
<keyword evidence="2" id="KW-0964">Secreted</keyword>
<name>A0A318KTZ5_9NEIS</name>
<dbReference type="InterPro" id="IPR001343">
    <property type="entry name" value="Hemolysn_Ca-bd"/>
</dbReference>
<organism evidence="3 4">
    <name type="scientific">Rivihabitans pingtungensis</name>
    <dbReference type="NCBI Taxonomy" id="1054498"/>
    <lineage>
        <taxon>Bacteria</taxon>
        <taxon>Pseudomonadati</taxon>
        <taxon>Pseudomonadota</taxon>
        <taxon>Betaproteobacteria</taxon>
        <taxon>Neisseriales</taxon>
        <taxon>Aquaspirillaceae</taxon>
        <taxon>Rivihabitans</taxon>
    </lineage>
</organism>
<dbReference type="GO" id="GO:0005509">
    <property type="term" value="F:calcium ion binding"/>
    <property type="evidence" value="ECO:0007669"/>
    <property type="project" value="InterPro"/>
</dbReference>
<dbReference type="AlphaFoldDB" id="A0A318KTZ5"/>
<dbReference type="InterPro" id="IPR050557">
    <property type="entry name" value="RTX_toxin/Mannuronan_C5-epim"/>
</dbReference>
<evidence type="ECO:0000256" key="2">
    <source>
        <dbReference type="ARBA" id="ARBA00022525"/>
    </source>
</evidence>
<dbReference type="SUPFAM" id="SSF51120">
    <property type="entry name" value="beta-Roll"/>
    <property type="match status" value="2"/>
</dbReference>
<dbReference type="GO" id="GO:0005576">
    <property type="term" value="C:extracellular region"/>
    <property type="evidence" value="ECO:0007669"/>
    <property type="project" value="UniProtKB-SubCell"/>
</dbReference>
<dbReference type="OrthoDB" id="8602163at2"/>
<evidence type="ECO:0000256" key="1">
    <source>
        <dbReference type="ARBA" id="ARBA00004613"/>
    </source>
</evidence>
<dbReference type="Proteomes" id="UP000247555">
    <property type="component" value="Unassembled WGS sequence"/>
</dbReference>
<keyword evidence="4" id="KW-1185">Reference proteome</keyword>
<dbReference type="EMBL" id="QJKI01000002">
    <property type="protein sequence ID" value="PXX81344.1"/>
    <property type="molecule type" value="Genomic_DNA"/>
</dbReference>
<comment type="subcellular location">
    <subcellularLocation>
        <location evidence="1">Secreted</location>
    </subcellularLocation>
</comment>
<gene>
    <name evidence="3" type="ORF">DFR34_102184</name>
</gene>
<dbReference type="PRINTS" id="PR00313">
    <property type="entry name" value="CABNDNGRPT"/>
</dbReference>
<dbReference type="Gene3D" id="2.150.10.10">
    <property type="entry name" value="Serralysin-like metalloprotease, C-terminal"/>
    <property type="match status" value="3"/>
</dbReference>
<comment type="caution">
    <text evidence="3">The sequence shown here is derived from an EMBL/GenBank/DDBJ whole genome shotgun (WGS) entry which is preliminary data.</text>
</comment>
<evidence type="ECO:0000313" key="3">
    <source>
        <dbReference type="EMBL" id="PXX81344.1"/>
    </source>
</evidence>
<reference evidence="3 4" key="1">
    <citation type="submission" date="2018-05" db="EMBL/GenBank/DDBJ databases">
        <title>Genomic Encyclopedia of Type Strains, Phase IV (KMG-IV): sequencing the most valuable type-strain genomes for metagenomic binning, comparative biology and taxonomic classification.</title>
        <authorList>
            <person name="Goeker M."/>
        </authorList>
    </citation>
    <scope>NUCLEOTIDE SEQUENCE [LARGE SCALE GENOMIC DNA]</scope>
    <source>
        <strain evidence="3 4">DSM 29661</strain>
    </source>
</reference>
<dbReference type="Pfam" id="PF00353">
    <property type="entry name" value="HemolysinCabind"/>
    <property type="match status" value="4"/>
</dbReference>
<dbReference type="PANTHER" id="PTHR38340:SF1">
    <property type="entry name" value="S-LAYER PROTEIN"/>
    <property type="match status" value="1"/>
</dbReference>
<accession>A0A318KTZ5</accession>
<evidence type="ECO:0000313" key="4">
    <source>
        <dbReference type="Proteomes" id="UP000247555"/>
    </source>
</evidence>
<proteinExistence type="predicted"/>
<sequence>MATTISSSTSYTLGATDDNLQLTGTANINGSGNTLNNTLTGNSGANILKGMAGADALYGGAGNDILYAGDVGSTGDTIQDRLYGGTGDDTLYADGGNDLLYGEAGNDTYVVNQSDAYIIELSGGGVDTVQSNLSVNLGPGYLAGAVNATTEIEKVVLTGSANTNIYGNALANTLTGNAGDNVLQGGGGADTLSGGAGNDTYYLDGADRVMEISGTNGGNDTYIVDGLANVIIDNAGTDIVKSNVSFSNQYLMAPGSTWSVVDPNWSVSSAGIETIELTGSLNTKALGMYSSGPIETLLGNSGDNVLEGAGGNDVLDGRAGNDTLVMYADTAFGSMTPGKKYAVTTGKASWTGGDGQDTFWIGKAYLGDHSSGANQLTITDFTHGVDTLRLGISASSTAPVTLNTITATASDTLATLLNKASLAGSAAAPTLTQFAFAGNTYLVLDQNSAATFTASTDLAISLTGTPGLTLSDVVFAAV</sequence>
<dbReference type="InterPro" id="IPR011049">
    <property type="entry name" value="Serralysin-like_metalloprot_C"/>
</dbReference>
<dbReference type="PANTHER" id="PTHR38340">
    <property type="entry name" value="S-LAYER PROTEIN"/>
    <property type="match status" value="1"/>
</dbReference>
<dbReference type="RefSeq" id="WP_110389647.1">
    <property type="nucleotide sequence ID" value="NZ_QJKI01000002.1"/>
</dbReference>